<feature type="domain" description="Spermatogenesis-associated protein 1 C-terminal" evidence="2">
    <location>
        <begin position="578"/>
        <end position="726"/>
    </location>
</feature>
<dbReference type="InterPro" id="IPR039062">
    <property type="entry name" value="SPAT1"/>
</dbReference>
<protein>
    <recommendedName>
        <fullName evidence="2">Spermatogenesis-associated protein 1 C-terminal domain-containing protein</fullName>
    </recommendedName>
</protein>
<proteinExistence type="predicted"/>
<dbReference type="CDD" id="cd23767">
    <property type="entry name" value="IQCD"/>
    <property type="match status" value="1"/>
</dbReference>
<name>A0A818Z7Z2_9BILA</name>
<evidence type="ECO:0000259" key="2">
    <source>
        <dbReference type="Pfam" id="PF15743"/>
    </source>
</evidence>
<feature type="region of interest" description="Disordered" evidence="1">
    <location>
        <begin position="288"/>
        <end position="364"/>
    </location>
</feature>
<feature type="compositionally biased region" description="Basic and acidic residues" evidence="1">
    <location>
        <begin position="302"/>
        <end position="360"/>
    </location>
</feature>
<dbReference type="PANTHER" id="PTHR14421">
    <property type="entry name" value="SPERMATOGENESIS-ASSOCIATED PROTEIN 1"/>
    <property type="match status" value="1"/>
</dbReference>
<gene>
    <name evidence="3" type="ORF">OXD698_LOCUS16231</name>
</gene>
<feature type="compositionally biased region" description="Basic and acidic residues" evidence="1">
    <location>
        <begin position="531"/>
        <end position="555"/>
    </location>
</feature>
<comment type="caution">
    <text evidence="3">The sequence shown here is derived from an EMBL/GenBank/DDBJ whole genome shotgun (WGS) entry which is preliminary data.</text>
</comment>
<dbReference type="AlphaFoldDB" id="A0A818Z7Z2"/>
<reference evidence="3" key="1">
    <citation type="submission" date="2021-02" db="EMBL/GenBank/DDBJ databases">
        <authorList>
            <person name="Nowell W R."/>
        </authorList>
    </citation>
    <scope>NUCLEOTIDE SEQUENCE</scope>
</reference>
<dbReference type="InterPro" id="IPR000048">
    <property type="entry name" value="IQ_motif_EF-hand-BS"/>
</dbReference>
<dbReference type="Proteomes" id="UP000663844">
    <property type="component" value="Unassembled WGS sequence"/>
</dbReference>
<feature type="region of interest" description="Disordered" evidence="1">
    <location>
        <begin position="422"/>
        <end position="485"/>
    </location>
</feature>
<dbReference type="InterPro" id="IPR031478">
    <property type="entry name" value="SPATA1_C"/>
</dbReference>
<evidence type="ECO:0000313" key="3">
    <source>
        <dbReference type="EMBL" id="CAF3764720.1"/>
    </source>
</evidence>
<feature type="compositionally biased region" description="Low complexity" evidence="1">
    <location>
        <begin position="422"/>
        <end position="431"/>
    </location>
</feature>
<evidence type="ECO:0000256" key="1">
    <source>
        <dbReference type="SAM" id="MobiDB-lite"/>
    </source>
</evidence>
<feature type="compositionally biased region" description="Basic and acidic residues" evidence="1">
    <location>
        <begin position="652"/>
        <end position="671"/>
    </location>
</feature>
<organism evidence="3 4">
    <name type="scientific">Adineta steineri</name>
    <dbReference type="NCBI Taxonomy" id="433720"/>
    <lineage>
        <taxon>Eukaryota</taxon>
        <taxon>Metazoa</taxon>
        <taxon>Spiralia</taxon>
        <taxon>Gnathifera</taxon>
        <taxon>Rotifera</taxon>
        <taxon>Eurotatoria</taxon>
        <taxon>Bdelloidea</taxon>
        <taxon>Adinetida</taxon>
        <taxon>Adinetidae</taxon>
        <taxon>Adineta</taxon>
    </lineage>
</organism>
<feature type="region of interest" description="Disordered" evidence="1">
    <location>
        <begin position="652"/>
        <end position="672"/>
    </location>
</feature>
<dbReference type="Pfam" id="PF15743">
    <property type="entry name" value="SPATA1_C"/>
    <property type="match status" value="1"/>
</dbReference>
<feature type="region of interest" description="Disordered" evidence="1">
    <location>
        <begin position="531"/>
        <end position="575"/>
    </location>
</feature>
<dbReference type="SMART" id="SM00015">
    <property type="entry name" value="IQ"/>
    <property type="match status" value="1"/>
</dbReference>
<accession>A0A818Z7Z2</accession>
<dbReference type="PANTHER" id="PTHR14421:SF3">
    <property type="entry name" value="SPERMATOGENESIS-ASSOCIATED PROTEIN 1"/>
    <property type="match status" value="1"/>
</dbReference>
<sequence>MLQTRLENEQFNTLPNIYPKSQSQNSFLSNDRPDSSQLVDLHIYVIPTSVWKNIQHFAQNEAMDEARSAGFVRVPPDMKLYNLRQAIEKLCRTENYFPRDFIFLRSVGRGLTRVKLTQENELKVKNYRPPQTSAPEIYLIEGRHEDYRYIPSASPSRSSANYLFGNRYQHRFNFADYGPSTSSKLSHTYHREPLNTDEHKLPILPINTSTSRLSSSGRISWKKFPQADSDLEDSTSISSVRVNYRSVFSRGSGVSNTASRGLAKLQEEQERLRQRQAELERMRLAAEEKKLQSDRNQHHRQEKVQSEHKNNEQQRQEKLLSERKENERRRQEKEKSEREQQEQRRRQEKIEAEHQRKLKQDNAAAKIQASFRGFKERQAFRERQINIIKNDTRILSANSNTIINEKKMDINDDELSDGEILSRSSSIGSTSGDDDDDSSVSRPKTRILTRESISSNSSSLLSMKSERKISSNISSYSKTKDNIDDDDEINRTVTVTKIRHPTEELVQISTPDINHDDDDTYEIERRQAEIRRRRHQEEEKRKPKDVEEQGQHESPQRQPKQQQQQQQHHDDPESLRNHLQEVRKNCVDLKKNREEAISNLKSIYSRLTTRRKEARDMWKKKYFQEKKRNSPIEHRITELNTELDKIHKKIEEAYTNEPKHSAKTNQSKETETSENYLLQITRIQHEMQGLHQQIDQSKLRLTTDIKLRNQADNECRVLKHELDQTKINFNSIKSRIGI</sequence>
<feature type="compositionally biased region" description="Low complexity" evidence="1">
    <location>
        <begin position="452"/>
        <end position="463"/>
    </location>
</feature>
<feature type="compositionally biased region" description="Low complexity" evidence="1">
    <location>
        <begin position="556"/>
        <end position="566"/>
    </location>
</feature>
<dbReference type="EMBL" id="CAJOAZ010001102">
    <property type="protein sequence ID" value="CAF3764720.1"/>
    <property type="molecule type" value="Genomic_DNA"/>
</dbReference>
<dbReference type="PROSITE" id="PS50096">
    <property type="entry name" value="IQ"/>
    <property type="match status" value="1"/>
</dbReference>
<evidence type="ECO:0000313" key="4">
    <source>
        <dbReference type="Proteomes" id="UP000663844"/>
    </source>
</evidence>